<evidence type="ECO:0000313" key="1">
    <source>
        <dbReference type="EMBL" id="TWG28267.1"/>
    </source>
</evidence>
<protein>
    <submittedName>
        <fullName evidence="1">Uncharacterized protein</fullName>
    </submittedName>
</protein>
<dbReference type="EMBL" id="VIXA01000001">
    <property type="protein sequence ID" value="TWG28267.1"/>
    <property type="molecule type" value="Genomic_DNA"/>
</dbReference>
<sequence length="34" mass="3446">MPQPAGRSTLTAAGGDVLRLNPVLPDGLDQLNSA</sequence>
<reference evidence="1 2" key="1">
    <citation type="submission" date="2019-06" db="EMBL/GenBank/DDBJ databases">
        <title>Sequencing the genomes of 1000 actinobacteria strains.</title>
        <authorList>
            <person name="Klenk H.-P."/>
        </authorList>
    </citation>
    <scope>NUCLEOTIDE SEQUENCE [LARGE SCALE GENOMIC DNA]</scope>
    <source>
        <strain evidence="1 2">DSM 102131</strain>
    </source>
</reference>
<gene>
    <name evidence="1" type="ORF">FHX75_111418</name>
</gene>
<keyword evidence="2" id="KW-1185">Reference proteome</keyword>
<comment type="caution">
    <text evidence="1">The sequence shown here is derived from an EMBL/GenBank/DDBJ whole genome shotgun (WGS) entry which is preliminary data.</text>
</comment>
<dbReference type="AlphaFoldDB" id="A0A561WWL8"/>
<proteinExistence type="predicted"/>
<organism evidence="1 2">
    <name type="scientific">Micromonospora palomenae</name>
    <dbReference type="NCBI Taxonomy" id="1461247"/>
    <lineage>
        <taxon>Bacteria</taxon>
        <taxon>Bacillati</taxon>
        <taxon>Actinomycetota</taxon>
        <taxon>Actinomycetes</taxon>
        <taxon>Micromonosporales</taxon>
        <taxon>Micromonosporaceae</taxon>
        <taxon>Micromonospora</taxon>
    </lineage>
</organism>
<name>A0A561WWL8_9ACTN</name>
<dbReference type="Proteomes" id="UP000319927">
    <property type="component" value="Unassembled WGS sequence"/>
</dbReference>
<evidence type="ECO:0000313" key="2">
    <source>
        <dbReference type="Proteomes" id="UP000319927"/>
    </source>
</evidence>
<accession>A0A561WWL8</accession>